<gene>
    <name evidence="2" type="ORF">C1H46_016790</name>
</gene>
<proteinExistence type="predicted"/>
<dbReference type="Proteomes" id="UP000315295">
    <property type="component" value="Unassembled WGS sequence"/>
</dbReference>
<name>A0A540MFU2_MALBA</name>
<evidence type="ECO:0000313" key="3">
    <source>
        <dbReference type="Proteomes" id="UP000315295"/>
    </source>
</evidence>
<feature type="region of interest" description="Disordered" evidence="1">
    <location>
        <begin position="1"/>
        <end position="25"/>
    </location>
</feature>
<sequence length="68" mass="7780">MADSGGLSSKRVQGEASKKDKKKKRVAECVRYTYSAKSRYRITYAELVGYQKSDMVNKFRGDIRVLAR</sequence>
<dbReference type="AlphaFoldDB" id="A0A540MFU2"/>
<evidence type="ECO:0000256" key="1">
    <source>
        <dbReference type="SAM" id="MobiDB-lite"/>
    </source>
</evidence>
<evidence type="ECO:0000313" key="2">
    <source>
        <dbReference type="EMBL" id="TQD97616.1"/>
    </source>
</evidence>
<keyword evidence="3" id="KW-1185">Reference proteome</keyword>
<protein>
    <submittedName>
        <fullName evidence="2">Uncharacterized protein</fullName>
    </submittedName>
</protein>
<comment type="caution">
    <text evidence="2">The sequence shown here is derived from an EMBL/GenBank/DDBJ whole genome shotgun (WGS) entry which is preliminary data.</text>
</comment>
<dbReference type="EMBL" id="VIEB01000268">
    <property type="protein sequence ID" value="TQD97616.1"/>
    <property type="molecule type" value="Genomic_DNA"/>
</dbReference>
<accession>A0A540MFU2</accession>
<organism evidence="2 3">
    <name type="scientific">Malus baccata</name>
    <name type="common">Siberian crab apple</name>
    <name type="synonym">Pyrus baccata</name>
    <dbReference type="NCBI Taxonomy" id="106549"/>
    <lineage>
        <taxon>Eukaryota</taxon>
        <taxon>Viridiplantae</taxon>
        <taxon>Streptophyta</taxon>
        <taxon>Embryophyta</taxon>
        <taxon>Tracheophyta</taxon>
        <taxon>Spermatophyta</taxon>
        <taxon>Magnoliopsida</taxon>
        <taxon>eudicotyledons</taxon>
        <taxon>Gunneridae</taxon>
        <taxon>Pentapetalae</taxon>
        <taxon>rosids</taxon>
        <taxon>fabids</taxon>
        <taxon>Rosales</taxon>
        <taxon>Rosaceae</taxon>
        <taxon>Amygdaloideae</taxon>
        <taxon>Maleae</taxon>
        <taxon>Malus</taxon>
    </lineage>
</organism>
<reference evidence="2 3" key="1">
    <citation type="journal article" date="2019" name="G3 (Bethesda)">
        <title>Sequencing of a Wild Apple (Malus baccata) Genome Unravels the Differences Between Cultivated and Wild Apple Species Regarding Disease Resistance and Cold Tolerance.</title>
        <authorList>
            <person name="Chen X."/>
        </authorList>
    </citation>
    <scope>NUCLEOTIDE SEQUENCE [LARGE SCALE GENOMIC DNA]</scope>
    <source>
        <strain evidence="3">cv. Shandingzi</strain>
        <tissue evidence="2">Leaves</tissue>
    </source>
</reference>
<feature type="compositionally biased region" description="Polar residues" evidence="1">
    <location>
        <begin position="1"/>
        <end position="11"/>
    </location>
</feature>